<dbReference type="InterPro" id="IPR027266">
    <property type="entry name" value="TrmE/GcvT-like"/>
</dbReference>
<dbReference type="GO" id="GO:0030488">
    <property type="term" value="P:tRNA methylation"/>
    <property type="evidence" value="ECO:0007669"/>
    <property type="project" value="TreeGrafter"/>
</dbReference>
<dbReference type="SUPFAM" id="SSF52540">
    <property type="entry name" value="P-loop containing nucleoside triphosphate hydrolases"/>
    <property type="match status" value="1"/>
</dbReference>
<protein>
    <submittedName>
        <fullName evidence="3">50S ribosome-binding GTPase</fullName>
    </submittedName>
</protein>
<dbReference type="InterPro" id="IPR006073">
    <property type="entry name" value="GTP-bd"/>
</dbReference>
<evidence type="ECO:0000313" key="4">
    <source>
        <dbReference type="Proteomes" id="UP001222373"/>
    </source>
</evidence>
<dbReference type="Gene3D" id="1.20.120.430">
    <property type="entry name" value="tRNA modification GTPase MnmE domain 2"/>
    <property type="match status" value="1"/>
</dbReference>
<dbReference type="GO" id="GO:0005737">
    <property type="term" value="C:cytoplasm"/>
    <property type="evidence" value="ECO:0007669"/>
    <property type="project" value="TreeGrafter"/>
</dbReference>
<dbReference type="GO" id="GO:0002098">
    <property type="term" value="P:tRNA wobble uridine modification"/>
    <property type="evidence" value="ECO:0007669"/>
    <property type="project" value="TreeGrafter"/>
</dbReference>
<dbReference type="Pfam" id="PF10396">
    <property type="entry name" value="TrmE_N"/>
    <property type="match status" value="1"/>
</dbReference>
<proteinExistence type="predicted"/>
<dbReference type="Proteomes" id="UP001222373">
    <property type="component" value="Chromosome"/>
</dbReference>
<dbReference type="NCBIfam" id="TIGR00231">
    <property type="entry name" value="small_GTP"/>
    <property type="match status" value="1"/>
</dbReference>
<feature type="domain" description="G" evidence="1">
    <location>
        <begin position="215"/>
        <end position="316"/>
    </location>
</feature>
<dbReference type="PANTHER" id="PTHR42714:SF2">
    <property type="entry name" value="TRNA MODIFICATION GTPASE GTPBP3, MITOCHONDRIAL"/>
    <property type="match status" value="1"/>
</dbReference>
<evidence type="ECO:0000259" key="2">
    <source>
        <dbReference type="Pfam" id="PF10396"/>
    </source>
</evidence>
<evidence type="ECO:0000313" key="3">
    <source>
        <dbReference type="EMBL" id="WDI79314.1"/>
    </source>
</evidence>
<reference evidence="3" key="1">
    <citation type="submission" date="2022-11" db="EMBL/GenBank/DDBJ databases">
        <title>Genomic comparisons reveal selection pressure and functional variation between nutritional endosymbionts of cave-adapted and epigean Hawaiian planthoppers.</title>
        <authorList>
            <person name="Gossett J.M."/>
            <person name="Porter M.L."/>
            <person name="Vasquez Y."/>
            <person name="Bennett G.M."/>
            <person name="Chong R.A."/>
        </authorList>
    </citation>
    <scope>NUCLEOTIDE SEQUENCE</scope>
    <source>
        <strain evidence="3">OPOL2</strain>
    </source>
</reference>
<accession>A0AAX3N8K8</accession>
<dbReference type="InterPro" id="IPR005225">
    <property type="entry name" value="Small_GTP-bd"/>
</dbReference>
<organism evidence="3 4">
    <name type="scientific">Candidatus Vidania fulgoroideorum</name>
    <dbReference type="NCBI Taxonomy" id="881286"/>
    <lineage>
        <taxon>Bacteria</taxon>
        <taxon>Pseudomonadati</taxon>
        <taxon>Pseudomonadota</taxon>
        <taxon>Betaproteobacteria</taxon>
        <taxon>Candidatus Vidania</taxon>
    </lineage>
</organism>
<dbReference type="EMBL" id="CP110500">
    <property type="protein sequence ID" value="WDI79314.1"/>
    <property type="molecule type" value="Genomic_DNA"/>
</dbReference>
<dbReference type="SUPFAM" id="SSF103025">
    <property type="entry name" value="Folate-binding domain"/>
    <property type="match status" value="1"/>
</dbReference>
<dbReference type="InterPro" id="IPR027417">
    <property type="entry name" value="P-loop_NTPase"/>
</dbReference>
<gene>
    <name evidence="3" type="ORF">ONB67_00410</name>
</gene>
<dbReference type="InterPro" id="IPR018948">
    <property type="entry name" value="GTP-bd_TrmE_N"/>
</dbReference>
<dbReference type="GO" id="GO:0005525">
    <property type="term" value="F:GTP binding"/>
    <property type="evidence" value="ECO:0007669"/>
    <property type="project" value="InterPro"/>
</dbReference>
<dbReference type="Gene3D" id="3.30.1360.120">
    <property type="entry name" value="Probable tRNA modification gtpase trme, domain 1"/>
    <property type="match status" value="1"/>
</dbReference>
<feature type="domain" description="GTP-binding protein TrmE N-terminal" evidence="2">
    <location>
        <begin position="4"/>
        <end position="125"/>
    </location>
</feature>
<dbReference type="AlphaFoldDB" id="A0AAX3N8K8"/>
<dbReference type="InterPro" id="IPR027368">
    <property type="entry name" value="MnmE_dom2"/>
</dbReference>
<dbReference type="PANTHER" id="PTHR42714">
    <property type="entry name" value="TRNA MODIFICATION GTPASE GTPBP3"/>
    <property type="match status" value="1"/>
</dbReference>
<evidence type="ECO:0000259" key="1">
    <source>
        <dbReference type="Pfam" id="PF01926"/>
    </source>
</evidence>
<dbReference type="Gene3D" id="3.40.50.300">
    <property type="entry name" value="P-loop containing nucleotide triphosphate hydrolases"/>
    <property type="match status" value="1"/>
</dbReference>
<sequence>MKPIFAIISSKYSCFGIIRISMGNYGYLVKNIIKSLTKKKYIFPRYASKIFIYYKKKIIDDGILIYYPEPNSYTGESCLEFFLHNNHIILDKIVKIIKNILKKKKINFFLGKRGEFTFRSFINRKIDIFNVEKIYEKITNTNRKDIINYSLRNKKKREFFIKIVKKIDNLIIYIENSIIKNNNNFKTIKKKTLNLSKKMKYIIKNNISFKKRLNVSIIGESNVGKSALFNKLVKKDRSIVYNKKGTTRDIISENIKIKDIDIKLFDTAGLNLNTKNKVEEIGIKKTIKIIKKSDILLEIISKKPKFKSDIIIKNKIDKNKIKKYDDKKFFYISTKFNIGLKKISKEIFKISNNIFKKKQDKLFFFYNLDISKEINKLNKIIKINDVSIILSILKTIKNKLDTKNKNMLVLMLKKFCIGK</sequence>
<dbReference type="Pfam" id="PF01926">
    <property type="entry name" value="MMR_HSR1"/>
    <property type="match status" value="1"/>
</dbReference>
<name>A0AAX3N8K8_9PROT</name>